<evidence type="ECO:0000313" key="4">
    <source>
        <dbReference type="Proteomes" id="UP000431913"/>
    </source>
</evidence>
<feature type="region of interest" description="Disordered" evidence="1">
    <location>
        <begin position="485"/>
        <end position="508"/>
    </location>
</feature>
<dbReference type="InterPro" id="IPR005094">
    <property type="entry name" value="Endonuclease_MobA/VirD2"/>
</dbReference>
<dbReference type="Pfam" id="PF03432">
    <property type="entry name" value="Relaxase"/>
    <property type="match status" value="1"/>
</dbReference>
<evidence type="ECO:0000259" key="2">
    <source>
        <dbReference type="Pfam" id="PF03432"/>
    </source>
</evidence>
<sequence>MSLGSTRPKPSLTVWTGWSTSPISWRNTTRHLPMSSAAVGKGCWTASCGRRMPLATTKIWPVRDSLRRVVDYAANPDKTEYSGLAQALHYAENGEKTILRETAQLVSGVHCRPATAWAEMRAVQEQFGKTEGVVAMHAYQSFKPGEVTPEQCHAIGVELARRVWGGRFQVLVATHLNTGCLHNHFVINAVSYVDGKKYEQRRSQYQDLRRISDQLCREHALSVIRQPGGKKPRPLYEGEGQTRYEAMRRAIRKAISQASTERDFARVLRQQGYLWRREEGRKYATLRSLDGGRAVRIYRLGAEYDWPTLERALAQNFARYGPHFYDLNFNPKYSLRPRPAYHPPTRRYRCRGMFAHQTGSLFRLYLYYCYQLGIYPKRPAPRVNWPEINALWRDIGKTLEELHLISERGFSTVAEVKAHREALAGQITALCQERADCARQLRWREPSPGAAQRRAELTRQISALRRDDAAAKRIIGKVEKTAACRDEYRRQQERDKPRRKPRDRAQIR</sequence>
<dbReference type="Proteomes" id="UP000431913">
    <property type="component" value="Unassembled WGS sequence"/>
</dbReference>
<evidence type="ECO:0000256" key="1">
    <source>
        <dbReference type="SAM" id="MobiDB-lite"/>
    </source>
</evidence>
<comment type="caution">
    <text evidence="3">The sequence shown here is derived from an EMBL/GenBank/DDBJ whole genome shotgun (WGS) entry which is preliminary data.</text>
</comment>
<feature type="compositionally biased region" description="Basic and acidic residues" evidence="1">
    <location>
        <begin position="485"/>
        <end position="496"/>
    </location>
</feature>
<dbReference type="AlphaFoldDB" id="A0A6I2U5Z6"/>
<gene>
    <name evidence="3" type="ORF">FYJ76_14720</name>
</gene>
<name>A0A6I2U5Z6_9FIRM</name>
<protein>
    <submittedName>
        <fullName evidence="3">Relaxase/mobilization nuclease domain-containing protein</fullName>
    </submittedName>
</protein>
<proteinExistence type="predicted"/>
<feature type="domain" description="MobA/VirD2-like nuclease" evidence="2">
    <location>
        <begin position="100"/>
        <end position="221"/>
    </location>
</feature>
<organism evidence="3 4">
    <name type="scientific">Ruthenibacterium lactatiformans</name>
    <dbReference type="NCBI Taxonomy" id="1550024"/>
    <lineage>
        <taxon>Bacteria</taxon>
        <taxon>Bacillati</taxon>
        <taxon>Bacillota</taxon>
        <taxon>Clostridia</taxon>
        <taxon>Eubacteriales</taxon>
        <taxon>Oscillospiraceae</taxon>
        <taxon>Ruthenibacterium</taxon>
    </lineage>
</organism>
<dbReference type="EMBL" id="VUNJ01000021">
    <property type="protein sequence ID" value="MST93167.1"/>
    <property type="molecule type" value="Genomic_DNA"/>
</dbReference>
<accession>A0A6I2U5Z6</accession>
<reference evidence="3 4" key="1">
    <citation type="submission" date="2019-08" db="EMBL/GenBank/DDBJ databases">
        <title>In-depth cultivation of the pig gut microbiome towards novel bacterial diversity and tailored functional studies.</title>
        <authorList>
            <person name="Wylensek D."/>
            <person name="Hitch T.C.A."/>
            <person name="Clavel T."/>
        </authorList>
    </citation>
    <scope>NUCLEOTIDE SEQUENCE [LARGE SCALE GENOMIC DNA]</scope>
    <source>
        <strain evidence="3 4">WCA3-601-WT-6J</strain>
    </source>
</reference>
<evidence type="ECO:0000313" key="3">
    <source>
        <dbReference type="EMBL" id="MST93167.1"/>
    </source>
</evidence>